<protein>
    <submittedName>
        <fullName evidence="3">Uncharacterized protein</fullName>
    </submittedName>
</protein>
<reference evidence="3 4" key="1">
    <citation type="journal article" date="2012" name="Genome Biol.">
        <title>Genome and low-iron response of an oceanic diatom adapted to chronic iron limitation.</title>
        <authorList>
            <person name="Lommer M."/>
            <person name="Specht M."/>
            <person name="Roy A.S."/>
            <person name="Kraemer L."/>
            <person name="Andreson R."/>
            <person name="Gutowska M.A."/>
            <person name="Wolf J."/>
            <person name="Bergner S.V."/>
            <person name="Schilhabel M.B."/>
            <person name="Klostermeier U.C."/>
            <person name="Beiko R.G."/>
            <person name="Rosenstiel P."/>
            <person name="Hippler M."/>
            <person name="Laroche J."/>
        </authorList>
    </citation>
    <scope>NUCLEOTIDE SEQUENCE [LARGE SCALE GENOMIC DNA]</scope>
    <source>
        <strain evidence="3 4">CCMP1005</strain>
    </source>
</reference>
<feature type="chain" id="PRO_5015095759" evidence="1">
    <location>
        <begin position="26"/>
        <end position="203"/>
    </location>
</feature>
<dbReference type="EMBL" id="AGNL01005655">
    <property type="protein sequence ID" value="EJK72561.1"/>
    <property type="molecule type" value="Genomic_DNA"/>
</dbReference>
<evidence type="ECO:0000313" key="3">
    <source>
        <dbReference type="EMBL" id="EJK72561.1"/>
    </source>
</evidence>
<dbReference type="EMBL" id="AGNL01048508">
    <property type="protein sequence ID" value="EJK45455.1"/>
    <property type="molecule type" value="Genomic_DNA"/>
</dbReference>
<evidence type="ECO:0000313" key="2">
    <source>
        <dbReference type="EMBL" id="EJK45455.1"/>
    </source>
</evidence>
<dbReference type="AlphaFoldDB" id="K0TG24"/>
<dbReference type="OrthoDB" id="42858at2759"/>
<keyword evidence="1" id="KW-0732">Signal</keyword>
<organism evidence="3 4">
    <name type="scientific">Thalassiosira oceanica</name>
    <name type="common">Marine diatom</name>
    <dbReference type="NCBI Taxonomy" id="159749"/>
    <lineage>
        <taxon>Eukaryota</taxon>
        <taxon>Sar</taxon>
        <taxon>Stramenopiles</taxon>
        <taxon>Ochrophyta</taxon>
        <taxon>Bacillariophyta</taxon>
        <taxon>Coscinodiscophyceae</taxon>
        <taxon>Thalassiosirophycidae</taxon>
        <taxon>Thalassiosirales</taxon>
        <taxon>Thalassiosiraceae</taxon>
        <taxon>Thalassiosira</taxon>
    </lineage>
</organism>
<dbReference type="eggNOG" id="ENOG502SV7P">
    <property type="taxonomic scope" value="Eukaryota"/>
</dbReference>
<accession>K0TG24</accession>
<keyword evidence="4" id="KW-1185">Reference proteome</keyword>
<sequence length="203" mass="21625">MCRVVAAFVAAAAPLLSSCGDGVRAFTPQSPRRHARQSASLGRITTLLKAEDAGSDSAAFSSSSSMAHSPFAGRHFELEELEDAESSTTDVLLNADSSVTLGGSNGPVWTSSSGSWEQTSNVHFVMVLTRSYKGGREGRETTDMGEFQYDVTRTFRGEVAAVGGTVLAVNGDIVDVDEVFGDRRVGFFNMIDTTEEKDELGLL</sequence>
<evidence type="ECO:0000256" key="1">
    <source>
        <dbReference type="SAM" id="SignalP"/>
    </source>
</evidence>
<comment type="caution">
    <text evidence="3">The sequence shown here is derived from an EMBL/GenBank/DDBJ whole genome shotgun (WGS) entry which is preliminary data.</text>
</comment>
<dbReference type="PROSITE" id="PS51257">
    <property type="entry name" value="PROKAR_LIPOPROTEIN"/>
    <property type="match status" value="1"/>
</dbReference>
<evidence type="ECO:0000313" key="4">
    <source>
        <dbReference type="Proteomes" id="UP000266841"/>
    </source>
</evidence>
<name>K0TG24_THAOC</name>
<dbReference type="Proteomes" id="UP000266841">
    <property type="component" value="Unassembled WGS sequence"/>
</dbReference>
<gene>
    <name evidence="3" type="ORF">THAOC_05899</name>
    <name evidence="2" type="ORF">THAOC_35929</name>
</gene>
<proteinExistence type="predicted"/>
<feature type="signal peptide" evidence="1">
    <location>
        <begin position="1"/>
        <end position="25"/>
    </location>
</feature>